<evidence type="ECO:0000313" key="2">
    <source>
        <dbReference type="EMBL" id="QEU87871.1"/>
    </source>
</evidence>
<feature type="transmembrane region" description="Helical" evidence="1">
    <location>
        <begin position="73"/>
        <end position="93"/>
    </location>
</feature>
<accession>A0ABX6AL08</accession>
<gene>
    <name evidence="2" type="ORF">CP969_26675</name>
</gene>
<dbReference type="Proteomes" id="UP000327143">
    <property type="component" value="Chromosome"/>
</dbReference>
<protein>
    <recommendedName>
        <fullName evidence="4">MFS transporter</fullName>
    </recommendedName>
</protein>
<keyword evidence="3" id="KW-1185">Reference proteome</keyword>
<dbReference type="EMBL" id="CP023700">
    <property type="protein sequence ID" value="QEU87871.1"/>
    <property type="molecule type" value="Genomic_DNA"/>
</dbReference>
<evidence type="ECO:0000256" key="1">
    <source>
        <dbReference type="SAM" id="Phobius"/>
    </source>
</evidence>
<organism evidence="2 3">
    <name type="scientific">Streptomyces viridosporus T7A</name>
    <dbReference type="NCBI Taxonomy" id="665577"/>
    <lineage>
        <taxon>Bacteria</taxon>
        <taxon>Bacillati</taxon>
        <taxon>Actinomycetota</taxon>
        <taxon>Actinomycetes</taxon>
        <taxon>Kitasatosporales</taxon>
        <taxon>Streptomycetaceae</taxon>
        <taxon>Streptomyces</taxon>
    </lineage>
</organism>
<reference evidence="2 3" key="1">
    <citation type="submission" date="2017-09" db="EMBL/GenBank/DDBJ databases">
        <authorList>
            <person name="Lee N."/>
            <person name="Cho B.-K."/>
        </authorList>
    </citation>
    <scope>NUCLEOTIDE SEQUENCE [LARGE SCALE GENOMIC DNA]</scope>
    <source>
        <strain evidence="2 3">ATCC 39115</strain>
    </source>
</reference>
<keyword evidence="1" id="KW-0812">Transmembrane</keyword>
<keyword evidence="1" id="KW-1133">Transmembrane helix</keyword>
<evidence type="ECO:0008006" key="4">
    <source>
        <dbReference type="Google" id="ProtNLM"/>
    </source>
</evidence>
<keyword evidence="1" id="KW-0472">Membrane</keyword>
<sequence>METGAESGGALGTAVLGSLGTARLPRRDAGLRPGRGPRETLGGALAVAQRLPEGAGDALATAAREAFTSGMNAAAVAGAVVLAGAAVLAGTALRGVRVREEACAESTGGADRLSPSGA</sequence>
<proteinExistence type="predicted"/>
<evidence type="ECO:0000313" key="3">
    <source>
        <dbReference type="Proteomes" id="UP000327143"/>
    </source>
</evidence>
<name>A0ABX6AL08_STRVD</name>